<dbReference type="Proteomes" id="UP001054889">
    <property type="component" value="Unassembled WGS sequence"/>
</dbReference>
<name>A0AAV5BYI1_ELECO</name>
<organism evidence="2 3">
    <name type="scientific">Eleusine coracana subsp. coracana</name>
    <dbReference type="NCBI Taxonomy" id="191504"/>
    <lineage>
        <taxon>Eukaryota</taxon>
        <taxon>Viridiplantae</taxon>
        <taxon>Streptophyta</taxon>
        <taxon>Embryophyta</taxon>
        <taxon>Tracheophyta</taxon>
        <taxon>Spermatophyta</taxon>
        <taxon>Magnoliopsida</taxon>
        <taxon>Liliopsida</taxon>
        <taxon>Poales</taxon>
        <taxon>Poaceae</taxon>
        <taxon>PACMAD clade</taxon>
        <taxon>Chloridoideae</taxon>
        <taxon>Cynodonteae</taxon>
        <taxon>Eleusininae</taxon>
        <taxon>Eleusine</taxon>
    </lineage>
</organism>
<reference evidence="2" key="1">
    <citation type="journal article" date="2018" name="DNA Res.">
        <title>Multiple hybrid de novo genome assembly of finger millet, an orphan allotetraploid crop.</title>
        <authorList>
            <person name="Hatakeyama M."/>
            <person name="Aluri S."/>
            <person name="Balachadran M.T."/>
            <person name="Sivarajan S.R."/>
            <person name="Patrignani A."/>
            <person name="Gruter S."/>
            <person name="Poveda L."/>
            <person name="Shimizu-Inatsugi R."/>
            <person name="Baeten J."/>
            <person name="Francoijs K.J."/>
            <person name="Nataraja K.N."/>
            <person name="Reddy Y.A.N."/>
            <person name="Phadnis S."/>
            <person name="Ravikumar R.L."/>
            <person name="Schlapbach R."/>
            <person name="Sreeman S.M."/>
            <person name="Shimizu K.K."/>
        </authorList>
    </citation>
    <scope>NUCLEOTIDE SEQUENCE</scope>
</reference>
<keyword evidence="3" id="KW-1185">Reference proteome</keyword>
<feature type="compositionally biased region" description="Low complexity" evidence="1">
    <location>
        <begin position="21"/>
        <end position="32"/>
    </location>
</feature>
<protein>
    <submittedName>
        <fullName evidence="2">Uncharacterized protein</fullName>
    </submittedName>
</protein>
<gene>
    <name evidence="2" type="primary">ga07789</name>
    <name evidence="2" type="ORF">PR202_ga07789</name>
</gene>
<accession>A0AAV5BYI1</accession>
<dbReference type="EMBL" id="BQKI01000003">
    <property type="protein sequence ID" value="GJM91423.1"/>
    <property type="molecule type" value="Genomic_DNA"/>
</dbReference>
<evidence type="ECO:0000256" key="1">
    <source>
        <dbReference type="SAM" id="MobiDB-lite"/>
    </source>
</evidence>
<comment type="caution">
    <text evidence="2">The sequence shown here is derived from an EMBL/GenBank/DDBJ whole genome shotgun (WGS) entry which is preliminary data.</text>
</comment>
<sequence>MMDGVCFDILASRSGCRRRTSSSSVSVSADGSETPQSNKVRSVVGRLAVRAAERCVELNSAGRRGLRVYLQDEYGTSIDALELMISR</sequence>
<feature type="region of interest" description="Disordered" evidence="1">
    <location>
        <begin position="18"/>
        <end position="37"/>
    </location>
</feature>
<reference evidence="2" key="2">
    <citation type="submission" date="2021-12" db="EMBL/GenBank/DDBJ databases">
        <title>Resequencing data analysis of finger millet.</title>
        <authorList>
            <person name="Hatakeyama M."/>
            <person name="Aluri S."/>
            <person name="Balachadran M.T."/>
            <person name="Sivarajan S.R."/>
            <person name="Poveda L."/>
            <person name="Shimizu-Inatsugi R."/>
            <person name="Schlapbach R."/>
            <person name="Sreeman S.M."/>
            <person name="Shimizu K.K."/>
        </authorList>
    </citation>
    <scope>NUCLEOTIDE SEQUENCE</scope>
</reference>
<proteinExistence type="predicted"/>
<evidence type="ECO:0000313" key="2">
    <source>
        <dbReference type="EMBL" id="GJM91423.1"/>
    </source>
</evidence>
<evidence type="ECO:0000313" key="3">
    <source>
        <dbReference type="Proteomes" id="UP001054889"/>
    </source>
</evidence>
<dbReference type="AlphaFoldDB" id="A0AAV5BYI1"/>